<dbReference type="Proteomes" id="UP000565441">
    <property type="component" value="Unassembled WGS sequence"/>
</dbReference>
<keyword evidence="6" id="KW-1185">Reference proteome</keyword>
<dbReference type="SUPFAM" id="SSF52540">
    <property type="entry name" value="P-loop containing nucleoside triphosphate hydrolases"/>
    <property type="match status" value="1"/>
</dbReference>
<keyword evidence="3" id="KW-0964">Secreted</keyword>
<feature type="domain" description="Crinkler effector protein N-terminal" evidence="4">
    <location>
        <begin position="8"/>
        <end position="109"/>
    </location>
</feature>
<dbReference type="OrthoDB" id="2340858at2759"/>
<accession>A0A8H5HIU7</accession>
<dbReference type="Pfam" id="PF20147">
    <property type="entry name" value="Crinkler"/>
    <property type="match status" value="1"/>
</dbReference>
<dbReference type="InterPro" id="IPR045379">
    <property type="entry name" value="Crinkler_N"/>
</dbReference>
<gene>
    <name evidence="5" type="ORF">D9615_003367</name>
</gene>
<evidence type="ECO:0000256" key="1">
    <source>
        <dbReference type="ARBA" id="ARBA00004340"/>
    </source>
</evidence>
<name>A0A8H5HIU7_9AGAR</name>
<dbReference type="GO" id="GO:0043657">
    <property type="term" value="C:host cell"/>
    <property type="evidence" value="ECO:0007669"/>
    <property type="project" value="UniProtKB-SubCell"/>
</dbReference>
<comment type="caution">
    <text evidence="5">The sequence shown here is derived from an EMBL/GenBank/DDBJ whole genome shotgun (WGS) entry which is preliminary data.</text>
</comment>
<comment type="subcellular location">
    <subcellularLocation>
        <location evidence="1">Host cell</location>
    </subcellularLocation>
    <subcellularLocation>
        <location evidence="2">Secreted</location>
    </subcellularLocation>
</comment>
<reference evidence="5 6" key="1">
    <citation type="journal article" date="2020" name="ISME J.">
        <title>Uncovering the hidden diversity of litter-decomposition mechanisms in mushroom-forming fungi.</title>
        <authorList>
            <person name="Floudas D."/>
            <person name="Bentzer J."/>
            <person name="Ahren D."/>
            <person name="Johansson T."/>
            <person name="Persson P."/>
            <person name="Tunlid A."/>
        </authorList>
    </citation>
    <scope>NUCLEOTIDE SEQUENCE [LARGE SCALE GENOMIC DNA]</scope>
    <source>
        <strain evidence="5 6">CBS 661.87</strain>
    </source>
</reference>
<dbReference type="PANTHER" id="PTHR33129:SF1">
    <property type="entry name" value="ATP-BINDING PROTEIN"/>
    <property type="match status" value="1"/>
</dbReference>
<evidence type="ECO:0000313" key="5">
    <source>
        <dbReference type="EMBL" id="KAF5384162.1"/>
    </source>
</evidence>
<dbReference type="AlphaFoldDB" id="A0A8H5HIU7"/>
<evidence type="ECO:0000313" key="6">
    <source>
        <dbReference type="Proteomes" id="UP000565441"/>
    </source>
</evidence>
<proteinExistence type="predicted"/>
<dbReference type="GO" id="GO:0005576">
    <property type="term" value="C:extracellular region"/>
    <property type="evidence" value="ECO:0007669"/>
    <property type="project" value="UniProtKB-SubCell"/>
</dbReference>
<evidence type="ECO:0000259" key="4">
    <source>
        <dbReference type="Pfam" id="PF20147"/>
    </source>
</evidence>
<protein>
    <recommendedName>
        <fullName evidence="4">Crinkler effector protein N-terminal domain-containing protein</fullName>
    </recommendedName>
</protein>
<evidence type="ECO:0000256" key="3">
    <source>
        <dbReference type="ARBA" id="ARBA00022525"/>
    </source>
</evidence>
<dbReference type="InterPro" id="IPR027417">
    <property type="entry name" value="P-loop_NTPase"/>
</dbReference>
<dbReference type="InterPro" id="IPR052980">
    <property type="entry name" value="Crinkler_effector"/>
</dbReference>
<dbReference type="PANTHER" id="PTHR33129">
    <property type="entry name" value="PROTEIN KINASE DOMAIN-CONTAINING PROTEIN-RELATED"/>
    <property type="match status" value="1"/>
</dbReference>
<sequence>MSNDAHALLCLIQDDSAIFEVTVREKEMVLDLQKLIWEERKNRVLQGIDPADLVLWKLKTPITASPSFTLPQRIRDLGDPSSFADKLEPLDHVLTHFPRPVEDRLHVLVIKPSDQHLSKRQRFSSPQVSEQHETFWKSLWVDQVNPIQEVDVRRDPDRVTDVDVPTTMKVLYGLPEIFSTFGVMIREGYDKAHSIIQEYRKTRRAVIIIGHPGIGKTMLLYYVLALRLLNRQPTIFQYRPDVLLLFDTNGVSLLSPHSDPMAASEDTWALVDCNESVSTPAPTLLRGSSPYFLIVSSSPRSSRWSAVQRFRAPSGFFFMEPFTLKELIQARQLQMFLRKESDIQNFFEKYGPSARDCFAFCSDIEHYHSLVCTKVAEMSWDKLITALTWGIETLNMDKVILIEPRPGDASKSRVRIITKAVNQLLWEQDSIERGQNHRQLLRTLRLKSDTKPFTGTLFEPPFHKLCVKGATFTLYPMTYRSDGKVSHIFVNDLRANPEDLVLLRQTHVVFCRTNPVTSLLAHHYYQPVAGSQPSYDSFVYDPTVRRITAFQVADANNHGIKPKGMYDLRDLAKKLQVKDLKLRFVIVVLEDFQVTCPVEKKMFEELGLEMYYLEMTESELYDD</sequence>
<organism evidence="5 6">
    <name type="scientific">Tricholomella constricta</name>
    <dbReference type="NCBI Taxonomy" id="117010"/>
    <lineage>
        <taxon>Eukaryota</taxon>
        <taxon>Fungi</taxon>
        <taxon>Dikarya</taxon>
        <taxon>Basidiomycota</taxon>
        <taxon>Agaricomycotina</taxon>
        <taxon>Agaricomycetes</taxon>
        <taxon>Agaricomycetidae</taxon>
        <taxon>Agaricales</taxon>
        <taxon>Tricholomatineae</taxon>
        <taxon>Lyophyllaceae</taxon>
        <taxon>Tricholomella</taxon>
    </lineage>
</organism>
<evidence type="ECO:0000256" key="2">
    <source>
        <dbReference type="ARBA" id="ARBA00004613"/>
    </source>
</evidence>
<dbReference type="EMBL" id="JAACJP010000005">
    <property type="protein sequence ID" value="KAF5384162.1"/>
    <property type="molecule type" value="Genomic_DNA"/>
</dbReference>